<dbReference type="GO" id="GO:0016791">
    <property type="term" value="F:phosphatase activity"/>
    <property type="evidence" value="ECO:0007669"/>
    <property type="project" value="InterPro"/>
</dbReference>
<dbReference type="EMBL" id="JXJN01012511">
    <property type="status" value="NOT_ANNOTATED_CDS"/>
    <property type="molecule type" value="Genomic_DNA"/>
</dbReference>
<evidence type="ECO:0000256" key="1">
    <source>
        <dbReference type="ARBA" id="ARBA00001946"/>
    </source>
</evidence>
<keyword evidence="7" id="KW-1185">Reference proteome</keyword>
<dbReference type="STRING" id="67801.A0A1B0BDK9"/>
<dbReference type="Proteomes" id="UP000092460">
    <property type="component" value="Unassembled WGS sequence"/>
</dbReference>
<dbReference type="NCBIfam" id="TIGR01489">
    <property type="entry name" value="DKMTPPase-SF"/>
    <property type="match status" value="1"/>
</dbReference>
<dbReference type="EnsemblMetazoa" id="GPPI026652-RA">
    <property type="protein sequence ID" value="GPPI026652-PA"/>
    <property type="gene ID" value="GPPI026652"/>
</dbReference>
<reference evidence="6" key="2">
    <citation type="submission" date="2020-05" db="UniProtKB">
        <authorList>
            <consortium name="EnsemblMetazoa"/>
        </authorList>
    </citation>
    <scope>IDENTIFICATION</scope>
    <source>
        <strain evidence="6">IAEA</strain>
    </source>
</reference>
<keyword evidence="3" id="KW-0479">Metal-binding</keyword>
<keyword evidence="4" id="KW-0378">Hydrolase</keyword>
<name>A0A1B0BDK9_9MUSC</name>
<dbReference type="InterPro" id="IPR023214">
    <property type="entry name" value="HAD_sf"/>
</dbReference>
<evidence type="ECO:0000256" key="4">
    <source>
        <dbReference type="ARBA" id="ARBA00022801"/>
    </source>
</evidence>
<sequence length="447" mass="51084">MNFVVKKEASVICFGNGTESNPFMISSKLTGSSKSSREMLPVSCNFCPAIANTDTGIAFGAMDFSSTLKVLAKQVVDGIYNLRHQCYRTYISRIPTHLKRLQMLINQLLFALGREAKAVFTLSHFGNKRQLWATLMIEPSSSPLQQIHRKLQCNLKTGGRQKHNKSIDNNATMTTITTTEELTTSDRENKNKLSLRYLAAFDFDYTVVAQNTDTIIRDLLPAKENTKELHSIIETKGWTDYMAEVFRLLHSHGIKSYDIIEGIKKIPEVPGFVRLLKRLRQNHNFDLIIISDSNTIFINEWLKYHGLEDKINRVFTNPAHFNEAGQLIIKPYHHQTECRMSAANLCKGKVLEHFLIEQNLRENISYDRVVYVGDGNNDICPVIRLRLQDIACARQGYSMEKNLAKNRTKIKVRAELLLWKTGFDLLDQLEKRLAKYAKLAETLPPTD</sequence>
<dbReference type="InterPro" id="IPR006384">
    <property type="entry name" value="HAD_hydro_PyrdxlP_Pase-like"/>
</dbReference>
<evidence type="ECO:0000313" key="7">
    <source>
        <dbReference type="Proteomes" id="UP000092460"/>
    </source>
</evidence>
<reference evidence="7" key="1">
    <citation type="submission" date="2015-01" db="EMBL/GenBank/DDBJ databases">
        <authorList>
            <person name="Aksoy S."/>
            <person name="Warren W."/>
            <person name="Wilson R.K."/>
        </authorList>
    </citation>
    <scope>NUCLEOTIDE SEQUENCE [LARGE SCALE GENOMIC DNA]</scope>
    <source>
        <strain evidence="7">IAEA</strain>
    </source>
</reference>
<dbReference type="NCBIfam" id="TIGR01488">
    <property type="entry name" value="HAD-SF-IB"/>
    <property type="match status" value="1"/>
</dbReference>
<dbReference type="SUPFAM" id="SSF56784">
    <property type="entry name" value="HAD-like"/>
    <property type="match status" value="1"/>
</dbReference>
<dbReference type="InterPro" id="IPR016965">
    <property type="entry name" value="Pase_PHOSPHO-typ"/>
</dbReference>
<dbReference type="AlphaFoldDB" id="A0A1B0BDK9"/>
<dbReference type="InterPro" id="IPR036412">
    <property type="entry name" value="HAD-like_sf"/>
</dbReference>
<dbReference type="VEuPathDB" id="VectorBase:GPPI026652"/>
<keyword evidence="5" id="KW-0460">Magnesium</keyword>
<dbReference type="GO" id="GO:0046872">
    <property type="term" value="F:metal ion binding"/>
    <property type="evidence" value="ECO:0007669"/>
    <property type="project" value="UniProtKB-KW"/>
</dbReference>
<comment type="similarity">
    <text evidence="2">Belongs to the HAD-like hydrolase superfamily. PHOSPHO family.</text>
</comment>
<dbReference type="Pfam" id="PF06888">
    <property type="entry name" value="Put_Phosphatase"/>
    <property type="match status" value="1"/>
</dbReference>
<evidence type="ECO:0008006" key="8">
    <source>
        <dbReference type="Google" id="ProtNLM"/>
    </source>
</evidence>
<dbReference type="Gene3D" id="3.40.50.1000">
    <property type="entry name" value="HAD superfamily/HAD-like"/>
    <property type="match status" value="1"/>
</dbReference>
<evidence type="ECO:0000256" key="5">
    <source>
        <dbReference type="ARBA" id="ARBA00022842"/>
    </source>
</evidence>
<evidence type="ECO:0000256" key="2">
    <source>
        <dbReference type="ARBA" id="ARBA00008541"/>
    </source>
</evidence>
<dbReference type="PANTHER" id="PTHR20889">
    <property type="entry name" value="PHOSPHATASE, ORPHAN 1, 2"/>
    <property type="match status" value="1"/>
</dbReference>
<dbReference type="PANTHER" id="PTHR20889:SF12">
    <property type="entry name" value="LP01149P"/>
    <property type="match status" value="1"/>
</dbReference>
<protein>
    <recommendedName>
        <fullName evidence="8">Pyridoxal phosphate phosphatase PHOSPHO2</fullName>
    </recommendedName>
</protein>
<accession>A0A1B0BDK9</accession>
<proteinExistence type="inferred from homology"/>
<comment type="cofactor">
    <cofactor evidence="1">
        <name>Mg(2+)</name>
        <dbReference type="ChEBI" id="CHEBI:18420"/>
    </cofactor>
</comment>
<evidence type="ECO:0000313" key="6">
    <source>
        <dbReference type="EnsemblMetazoa" id="GPPI026652-PA"/>
    </source>
</evidence>
<evidence type="ECO:0000256" key="3">
    <source>
        <dbReference type="ARBA" id="ARBA00022723"/>
    </source>
</evidence>
<organism evidence="6 7">
    <name type="scientific">Glossina palpalis gambiensis</name>
    <dbReference type="NCBI Taxonomy" id="67801"/>
    <lineage>
        <taxon>Eukaryota</taxon>
        <taxon>Metazoa</taxon>
        <taxon>Ecdysozoa</taxon>
        <taxon>Arthropoda</taxon>
        <taxon>Hexapoda</taxon>
        <taxon>Insecta</taxon>
        <taxon>Pterygota</taxon>
        <taxon>Neoptera</taxon>
        <taxon>Endopterygota</taxon>
        <taxon>Diptera</taxon>
        <taxon>Brachycera</taxon>
        <taxon>Muscomorpha</taxon>
        <taxon>Hippoboscoidea</taxon>
        <taxon>Glossinidae</taxon>
        <taxon>Glossina</taxon>
    </lineage>
</organism>